<dbReference type="EMBL" id="JAJTJA010000009">
    <property type="protein sequence ID" value="KAH8693827.1"/>
    <property type="molecule type" value="Genomic_DNA"/>
</dbReference>
<dbReference type="PROSITE" id="PS50181">
    <property type="entry name" value="FBOX"/>
    <property type="match status" value="1"/>
</dbReference>
<feature type="domain" description="F-box" evidence="1">
    <location>
        <begin position="142"/>
        <end position="188"/>
    </location>
</feature>
<sequence length="452" mass="52247">MPPQQGPKSSCIVCGFNFRPDEAKIRALYPAAGKKIVLTEVGAKAKPRQVDGLYLFHDQCWGRIMDHFCPREFDLASFYQALLPVAAQSGQIFWRPGDDYQRQYKEEIWHPNFVPFTTEQLINPAKEMPKFTDTVGRLANKTDIFRALPVELCEMVAVHLPTRDYFVLRSVSRAMVPIFSSTNFWRSRFLINEERGYLHYMIQRLANYERNQIDWRLLYHCTCKWKYSQQLDFLIKIWQSLRWLRDATLAIKSNISTKMLPAFRGRALRHYHNSTSWFENTRTESVDIDSSLSEIAISVVKIDDITYVTGLKFSYDDRPDVLIGYTAPGATTMDGMIYSVNDDVFEYPGVQFMVKVSHLLGFWFKLTSRGLHGFVVLQRKSGPAGVCGDETIEEEYAIFLDEVTKIIVTLDHCKITNLGIIGMINRTGEVQGLQQDYDHLLDHYSPHRIYPS</sequence>
<proteinExistence type="predicted"/>
<dbReference type="InterPro" id="IPR056021">
    <property type="entry name" value="DUF7600"/>
</dbReference>
<evidence type="ECO:0000313" key="2">
    <source>
        <dbReference type="EMBL" id="KAH8693827.1"/>
    </source>
</evidence>
<dbReference type="Gene3D" id="1.20.1280.50">
    <property type="match status" value="1"/>
</dbReference>
<evidence type="ECO:0000259" key="1">
    <source>
        <dbReference type="PROSITE" id="PS50181"/>
    </source>
</evidence>
<evidence type="ECO:0000313" key="3">
    <source>
        <dbReference type="Proteomes" id="UP001201262"/>
    </source>
</evidence>
<dbReference type="GeneID" id="70244581"/>
<dbReference type="AlphaFoldDB" id="A0AAD4KR89"/>
<dbReference type="Proteomes" id="UP001201262">
    <property type="component" value="Unassembled WGS sequence"/>
</dbReference>
<dbReference type="Pfam" id="PF24539">
    <property type="entry name" value="DUF7600"/>
    <property type="match status" value="1"/>
</dbReference>
<name>A0AAD4KR89_9EURO</name>
<keyword evidence="3" id="KW-1185">Reference proteome</keyword>
<dbReference type="InterPro" id="IPR001810">
    <property type="entry name" value="F-box_dom"/>
</dbReference>
<accession>A0AAD4KR89</accession>
<dbReference type="RefSeq" id="XP_046069497.1">
    <property type="nucleotide sequence ID" value="XM_046214294.1"/>
</dbReference>
<protein>
    <recommendedName>
        <fullName evidence="1">F-box domain-containing protein</fullName>
    </recommendedName>
</protein>
<gene>
    <name evidence="2" type="ORF">BGW36DRAFT_361663</name>
</gene>
<organism evidence="2 3">
    <name type="scientific">Talaromyces proteolyticus</name>
    <dbReference type="NCBI Taxonomy" id="1131652"/>
    <lineage>
        <taxon>Eukaryota</taxon>
        <taxon>Fungi</taxon>
        <taxon>Dikarya</taxon>
        <taxon>Ascomycota</taxon>
        <taxon>Pezizomycotina</taxon>
        <taxon>Eurotiomycetes</taxon>
        <taxon>Eurotiomycetidae</taxon>
        <taxon>Eurotiales</taxon>
        <taxon>Trichocomaceae</taxon>
        <taxon>Talaromyces</taxon>
        <taxon>Talaromyces sect. Bacilispori</taxon>
    </lineage>
</organism>
<dbReference type="InterPro" id="IPR036047">
    <property type="entry name" value="F-box-like_dom_sf"/>
</dbReference>
<dbReference type="SUPFAM" id="SSF81383">
    <property type="entry name" value="F-box domain"/>
    <property type="match status" value="1"/>
</dbReference>
<comment type="caution">
    <text evidence="2">The sequence shown here is derived from an EMBL/GenBank/DDBJ whole genome shotgun (WGS) entry which is preliminary data.</text>
</comment>
<reference evidence="2" key="1">
    <citation type="submission" date="2021-12" db="EMBL/GenBank/DDBJ databases">
        <title>Convergent genome expansion in fungi linked to evolution of root-endophyte symbiosis.</title>
        <authorList>
            <consortium name="DOE Joint Genome Institute"/>
            <person name="Ke Y.-H."/>
            <person name="Bonito G."/>
            <person name="Liao H.-L."/>
            <person name="Looney B."/>
            <person name="Rojas-Flechas A."/>
            <person name="Nash J."/>
            <person name="Hameed K."/>
            <person name="Schadt C."/>
            <person name="Martin F."/>
            <person name="Crous P.W."/>
            <person name="Miettinen O."/>
            <person name="Magnuson J.K."/>
            <person name="Labbe J."/>
            <person name="Jacobson D."/>
            <person name="Doktycz M.J."/>
            <person name="Veneault-Fourrey C."/>
            <person name="Kuo A."/>
            <person name="Mondo S."/>
            <person name="Calhoun S."/>
            <person name="Riley R."/>
            <person name="Ohm R."/>
            <person name="LaButti K."/>
            <person name="Andreopoulos B."/>
            <person name="Pangilinan J."/>
            <person name="Nolan M."/>
            <person name="Tritt A."/>
            <person name="Clum A."/>
            <person name="Lipzen A."/>
            <person name="Daum C."/>
            <person name="Barry K."/>
            <person name="Grigoriev I.V."/>
            <person name="Vilgalys R."/>
        </authorList>
    </citation>
    <scope>NUCLEOTIDE SEQUENCE</scope>
    <source>
        <strain evidence="2">PMI_201</strain>
    </source>
</reference>